<organism evidence="6 8">
    <name type="scientific">Paraburkholderia madseniana</name>
    <dbReference type="NCBI Taxonomy" id="2599607"/>
    <lineage>
        <taxon>Bacteria</taxon>
        <taxon>Pseudomonadati</taxon>
        <taxon>Pseudomonadota</taxon>
        <taxon>Betaproteobacteria</taxon>
        <taxon>Burkholderiales</taxon>
        <taxon>Burkholderiaceae</taxon>
        <taxon>Paraburkholderia</taxon>
    </lineage>
</organism>
<dbReference type="InterPro" id="IPR036693">
    <property type="entry name" value="TF_LuxR_autoind-bd_dom_sf"/>
</dbReference>
<dbReference type="Gene3D" id="1.10.10.10">
    <property type="entry name" value="Winged helix-like DNA-binding domain superfamily/Winged helix DNA-binding domain"/>
    <property type="match status" value="1"/>
</dbReference>
<dbReference type="RefSeq" id="WP_266240841.1">
    <property type="nucleotide sequence ID" value="NZ_JAMXWF010000036.1"/>
</dbReference>
<evidence type="ECO:0000256" key="2">
    <source>
        <dbReference type="ARBA" id="ARBA00023125"/>
    </source>
</evidence>
<keyword evidence="1" id="KW-0805">Transcription regulation</keyword>
<comment type="caution">
    <text evidence="6">The sequence shown here is derived from an EMBL/GenBank/DDBJ whole genome shotgun (WGS) entry which is preliminary data.</text>
</comment>
<evidence type="ECO:0000259" key="4">
    <source>
        <dbReference type="SMART" id="SM00421"/>
    </source>
</evidence>
<evidence type="ECO:0000313" key="5">
    <source>
        <dbReference type="EMBL" id="MCX4150029.1"/>
    </source>
</evidence>
<dbReference type="InterPro" id="IPR036388">
    <property type="entry name" value="WH-like_DNA-bd_sf"/>
</dbReference>
<dbReference type="Gene3D" id="3.30.450.80">
    <property type="entry name" value="Transcription factor LuxR-like, autoinducer-binding domain"/>
    <property type="match status" value="1"/>
</dbReference>
<dbReference type="InterPro" id="IPR005143">
    <property type="entry name" value="TF_LuxR_autoind-bd_dom"/>
</dbReference>
<evidence type="ECO:0000313" key="8">
    <source>
        <dbReference type="Proteomes" id="UP001242288"/>
    </source>
</evidence>
<dbReference type="Proteomes" id="UP001209412">
    <property type="component" value="Unassembled WGS sequence"/>
</dbReference>
<dbReference type="SUPFAM" id="SSF46894">
    <property type="entry name" value="C-terminal effector domain of the bipartite response regulators"/>
    <property type="match status" value="1"/>
</dbReference>
<accession>A0AAP5EZX0</accession>
<gene>
    <name evidence="6" type="ORF">NIE36_32360</name>
    <name evidence="5" type="ORF">OSB80_32425</name>
</gene>
<dbReference type="AlphaFoldDB" id="A0AAP5EZX0"/>
<feature type="domain" description="HTH luxR-type" evidence="4">
    <location>
        <begin position="280"/>
        <end position="337"/>
    </location>
</feature>
<name>A0AAP5EZX0_9BURK</name>
<dbReference type="Pfam" id="PF03472">
    <property type="entry name" value="Autoind_bind"/>
    <property type="match status" value="1"/>
</dbReference>
<evidence type="ECO:0000256" key="3">
    <source>
        <dbReference type="ARBA" id="ARBA00023163"/>
    </source>
</evidence>
<evidence type="ECO:0000256" key="1">
    <source>
        <dbReference type="ARBA" id="ARBA00023015"/>
    </source>
</evidence>
<keyword evidence="2" id="KW-0238">DNA-binding</keyword>
<sequence>MAEIVLTEPPSTLHESSDLVASERVRMRLFEVTPGVFTLERELTRRDGVALTQVIDVPNTATLHDFATADPYGLQLAHSYRTIQRKFETALREISFERVSATGLDAEQAIGELENCRTEGELLLSVRNVVTLLGGREFTYNWLRFTEPEPDRADLADARFLVGCRASWIQQYVAKLWYVSDPFIHYARTHVAPTRSSAISLHRQDHWLLTEARGHGLYNGLVIPAHVRGNELVGLLFVTAATPDGEGEDKLWERRQLFRALSAELLDWHIAHVRREALEQFRLDDQEATVLQMRRWGDSARDIADRIGVSESVAYKIFQRINEKMGVNRISDAVAKAATSGMID</sequence>
<protein>
    <submittedName>
        <fullName evidence="6">Autoinducer binding domain-containing protein</fullName>
    </submittedName>
</protein>
<reference evidence="6" key="1">
    <citation type="submission" date="2022-06" db="EMBL/GenBank/DDBJ databases">
        <title>PHB producers.</title>
        <authorList>
            <person name="Besaury L."/>
        </authorList>
    </citation>
    <scope>NUCLEOTIDE SEQUENCE</scope>
    <source>
        <strain evidence="6 7">SEWS6</strain>
    </source>
</reference>
<keyword evidence="3" id="KW-0804">Transcription</keyword>
<dbReference type="InterPro" id="IPR000792">
    <property type="entry name" value="Tscrpt_reg_LuxR_C"/>
</dbReference>
<proteinExistence type="predicted"/>
<dbReference type="EMBL" id="JAMXWF010000036">
    <property type="protein sequence ID" value="MDQ6411847.1"/>
    <property type="molecule type" value="Genomic_DNA"/>
</dbReference>
<dbReference type="SMART" id="SM00421">
    <property type="entry name" value="HTH_LUXR"/>
    <property type="match status" value="1"/>
</dbReference>
<dbReference type="GO" id="GO:0003677">
    <property type="term" value="F:DNA binding"/>
    <property type="evidence" value="ECO:0007669"/>
    <property type="project" value="UniProtKB-KW"/>
</dbReference>
<dbReference type="SUPFAM" id="SSF75516">
    <property type="entry name" value="Pheromone-binding domain of LuxR-like quorum-sensing transcription factors"/>
    <property type="match status" value="1"/>
</dbReference>
<dbReference type="InterPro" id="IPR016032">
    <property type="entry name" value="Sig_transdc_resp-reg_C-effctor"/>
</dbReference>
<evidence type="ECO:0000313" key="7">
    <source>
        <dbReference type="Proteomes" id="UP001209412"/>
    </source>
</evidence>
<evidence type="ECO:0000313" key="6">
    <source>
        <dbReference type="EMBL" id="MDQ6411847.1"/>
    </source>
</evidence>
<keyword evidence="7" id="KW-1185">Reference proteome</keyword>
<dbReference type="GO" id="GO:0006355">
    <property type="term" value="P:regulation of DNA-templated transcription"/>
    <property type="evidence" value="ECO:0007669"/>
    <property type="project" value="InterPro"/>
</dbReference>
<dbReference type="EMBL" id="JAPKHW010000036">
    <property type="protein sequence ID" value="MCX4150029.1"/>
    <property type="molecule type" value="Genomic_DNA"/>
</dbReference>
<dbReference type="Proteomes" id="UP001242288">
    <property type="component" value="Unassembled WGS sequence"/>
</dbReference>